<dbReference type="Pfam" id="PF00188">
    <property type="entry name" value="CAP"/>
    <property type="match status" value="1"/>
</dbReference>
<gene>
    <name evidence="2" type="ORF">HYG85_09610</name>
</gene>
<dbReference type="SUPFAM" id="SSF55797">
    <property type="entry name" value="PR-1-like"/>
    <property type="match status" value="1"/>
</dbReference>
<dbReference type="Proteomes" id="UP000677305">
    <property type="component" value="Chromosome"/>
</dbReference>
<dbReference type="PANTHER" id="PTHR31157">
    <property type="entry name" value="SCP DOMAIN-CONTAINING PROTEIN"/>
    <property type="match status" value="1"/>
</dbReference>
<accession>A0A8J8MA66</accession>
<dbReference type="RefSeq" id="WP_212693293.1">
    <property type="nucleotide sequence ID" value="NZ_CP058561.1"/>
</dbReference>
<proteinExistence type="predicted"/>
<dbReference type="Pfam" id="PF08239">
    <property type="entry name" value="SH3_3"/>
    <property type="match status" value="1"/>
</dbReference>
<dbReference type="PANTHER" id="PTHR31157:SF1">
    <property type="entry name" value="SCP DOMAIN-CONTAINING PROTEIN"/>
    <property type="match status" value="1"/>
</dbReference>
<dbReference type="PROSITE" id="PS51781">
    <property type="entry name" value="SH3B"/>
    <property type="match status" value="1"/>
</dbReference>
<feature type="domain" description="SH3b" evidence="1">
    <location>
        <begin position="41"/>
        <end position="104"/>
    </location>
</feature>
<dbReference type="InterPro" id="IPR035940">
    <property type="entry name" value="CAP_sf"/>
</dbReference>
<dbReference type="Gene3D" id="3.40.33.10">
    <property type="entry name" value="CAP"/>
    <property type="match status" value="1"/>
</dbReference>
<keyword evidence="3" id="KW-1185">Reference proteome</keyword>
<dbReference type="InterPro" id="IPR003646">
    <property type="entry name" value="SH3-like_bac-type"/>
</dbReference>
<dbReference type="AlphaFoldDB" id="A0A8J8MA66"/>
<evidence type="ECO:0000313" key="3">
    <source>
        <dbReference type="Proteomes" id="UP000677305"/>
    </source>
</evidence>
<dbReference type="SMART" id="SM00287">
    <property type="entry name" value="SH3b"/>
    <property type="match status" value="1"/>
</dbReference>
<dbReference type="KEGG" id="vgu:HYG85_09610"/>
<evidence type="ECO:0000259" key="1">
    <source>
        <dbReference type="PROSITE" id="PS51781"/>
    </source>
</evidence>
<sequence>MKRRIYKPKIMMASLVIILLLSFFTTNVSTAKGLIFKWTNVKQVEVTAYRLNVRIGPSTSYRKIGAVSRGDVLDVLGTLGSWYVIHMKDGSVGLISSTYTRVHSYYNPPPTTKEPDKYSGNLTPEETLMINLINAERKSAGLPGYKPDMELMRVARIKAEDLSTNKYFSHDSPIYGSPFKMLSDFSVDYKMAGENIAGNSTVESAQYSLMSSPSHKANILSTNFNYVGIGIYNDSRYGKVFVQMFIQK</sequence>
<dbReference type="EMBL" id="CP058561">
    <property type="protein sequence ID" value="QUH29166.1"/>
    <property type="molecule type" value="Genomic_DNA"/>
</dbReference>
<dbReference type="InterPro" id="IPR014044">
    <property type="entry name" value="CAP_dom"/>
</dbReference>
<dbReference type="Gene3D" id="2.30.30.40">
    <property type="entry name" value="SH3 Domains"/>
    <property type="match status" value="1"/>
</dbReference>
<organism evidence="2 3">
    <name type="scientific">Vallitalea guaymasensis</name>
    <dbReference type="NCBI Taxonomy" id="1185412"/>
    <lineage>
        <taxon>Bacteria</taxon>
        <taxon>Bacillati</taxon>
        <taxon>Bacillota</taxon>
        <taxon>Clostridia</taxon>
        <taxon>Lachnospirales</taxon>
        <taxon>Vallitaleaceae</taxon>
        <taxon>Vallitalea</taxon>
    </lineage>
</organism>
<reference evidence="2 3" key="1">
    <citation type="submission" date="2020-07" db="EMBL/GenBank/DDBJ databases">
        <title>Vallitalea guaymasensis genome.</title>
        <authorList>
            <person name="Postec A."/>
        </authorList>
    </citation>
    <scope>NUCLEOTIDE SEQUENCE [LARGE SCALE GENOMIC DNA]</scope>
    <source>
        <strain evidence="2 3">Ra1766G1</strain>
    </source>
</reference>
<evidence type="ECO:0000313" key="2">
    <source>
        <dbReference type="EMBL" id="QUH29166.1"/>
    </source>
</evidence>
<dbReference type="CDD" id="cd05379">
    <property type="entry name" value="CAP_bacterial"/>
    <property type="match status" value="1"/>
</dbReference>
<name>A0A8J8MA66_9FIRM</name>
<protein>
    <submittedName>
        <fullName evidence="2">SH3 domain-containing protein</fullName>
    </submittedName>
</protein>